<dbReference type="InterPro" id="IPR036026">
    <property type="entry name" value="Seven-hairpin_glycosidases"/>
</dbReference>
<feature type="compositionally biased region" description="Basic and acidic residues" evidence="6">
    <location>
        <begin position="699"/>
        <end position="717"/>
    </location>
</feature>
<feature type="compositionally biased region" description="Gly residues" evidence="6">
    <location>
        <begin position="937"/>
        <end position="950"/>
    </location>
</feature>
<feature type="region of interest" description="Disordered" evidence="6">
    <location>
        <begin position="1838"/>
        <end position="1870"/>
    </location>
</feature>
<feature type="compositionally biased region" description="Low complexity" evidence="6">
    <location>
        <begin position="308"/>
        <end position="317"/>
    </location>
</feature>
<keyword evidence="5" id="KW-0378">Hydrolase</keyword>
<keyword evidence="7" id="KW-0732">Signal</keyword>
<dbReference type="PRINTS" id="PR00747">
    <property type="entry name" value="GLYHDRLASE47"/>
</dbReference>
<feature type="compositionally biased region" description="Pro residues" evidence="6">
    <location>
        <begin position="1122"/>
        <end position="1139"/>
    </location>
</feature>
<evidence type="ECO:0000256" key="7">
    <source>
        <dbReference type="SAM" id="SignalP"/>
    </source>
</evidence>
<dbReference type="PANTHER" id="PTHR45679">
    <property type="entry name" value="ER DEGRADATION-ENHANCING ALPHA-MANNOSIDASE-LIKE PROTEIN 2"/>
    <property type="match status" value="1"/>
</dbReference>
<keyword evidence="4" id="KW-0325">Glycoprotein</keyword>
<dbReference type="EC" id="3.2.1.-" evidence="5"/>
<gene>
    <name evidence="9" type="ORF">VaNZ11_004584</name>
</gene>
<dbReference type="Pfam" id="PF01532">
    <property type="entry name" value="Glyco_hydro_47"/>
    <property type="match status" value="2"/>
</dbReference>
<proteinExistence type="inferred from homology"/>
<evidence type="ECO:0000256" key="2">
    <source>
        <dbReference type="ARBA" id="ARBA00007658"/>
    </source>
</evidence>
<evidence type="ECO:0000256" key="1">
    <source>
        <dbReference type="ARBA" id="ARBA00004240"/>
    </source>
</evidence>
<feature type="compositionally biased region" description="Basic and acidic residues" evidence="6">
    <location>
        <begin position="896"/>
        <end position="906"/>
    </location>
</feature>
<keyword evidence="10" id="KW-1185">Reference proteome</keyword>
<feature type="region of interest" description="Disordered" evidence="6">
    <location>
        <begin position="1491"/>
        <end position="1553"/>
    </location>
</feature>
<feature type="compositionally biased region" description="Low complexity" evidence="6">
    <location>
        <begin position="1379"/>
        <end position="1389"/>
    </location>
</feature>
<evidence type="ECO:0000259" key="8">
    <source>
        <dbReference type="Pfam" id="PF02225"/>
    </source>
</evidence>
<feature type="region of interest" description="Disordered" evidence="6">
    <location>
        <begin position="1312"/>
        <end position="1389"/>
    </location>
</feature>
<evidence type="ECO:0000256" key="5">
    <source>
        <dbReference type="RuleBase" id="RU361193"/>
    </source>
</evidence>
<evidence type="ECO:0000256" key="6">
    <source>
        <dbReference type="SAM" id="MobiDB-lite"/>
    </source>
</evidence>
<dbReference type="InterPro" id="IPR012341">
    <property type="entry name" value="6hp_glycosidase-like_sf"/>
</dbReference>
<dbReference type="InterPro" id="IPR044674">
    <property type="entry name" value="EDEM1/2/3"/>
</dbReference>
<feature type="compositionally biased region" description="Low complexity" evidence="6">
    <location>
        <begin position="746"/>
        <end position="764"/>
    </location>
</feature>
<comment type="similarity">
    <text evidence="2 5">Belongs to the glycosyl hydrolase 47 family.</text>
</comment>
<feature type="compositionally biased region" description="Polar residues" evidence="6">
    <location>
        <begin position="918"/>
        <end position="931"/>
    </location>
</feature>
<feature type="chain" id="PRO_5045874380" description="alpha-1,2-Mannosidase" evidence="7">
    <location>
        <begin position="22"/>
        <end position="1870"/>
    </location>
</feature>
<dbReference type="InterPro" id="IPR003137">
    <property type="entry name" value="PA_domain"/>
</dbReference>
<feature type="compositionally biased region" description="Polar residues" evidence="6">
    <location>
        <begin position="1733"/>
        <end position="1743"/>
    </location>
</feature>
<feature type="signal peptide" evidence="7">
    <location>
        <begin position="1"/>
        <end position="21"/>
    </location>
</feature>
<feature type="compositionally biased region" description="Basic and acidic residues" evidence="6">
    <location>
        <begin position="288"/>
        <end position="297"/>
    </location>
</feature>
<feature type="domain" description="PA" evidence="8">
    <location>
        <begin position="1598"/>
        <end position="1687"/>
    </location>
</feature>
<feature type="compositionally biased region" description="Polar residues" evidence="6">
    <location>
        <begin position="782"/>
        <end position="794"/>
    </location>
</feature>
<feature type="compositionally biased region" description="Low complexity" evidence="6">
    <location>
        <begin position="1345"/>
        <end position="1361"/>
    </location>
</feature>
<feature type="compositionally biased region" description="Basic and acidic residues" evidence="6">
    <location>
        <begin position="1369"/>
        <end position="1378"/>
    </location>
</feature>
<accession>A0ABQ5RX43</accession>
<protein>
    <recommendedName>
        <fullName evidence="5">alpha-1,2-Mannosidase</fullName>
        <ecNumber evidence="5">3.2.1.-</ecNumber>
    </recommendedName>
</protein>
<feature type="region of interest" description="Disordered" evidence="6">
    <location>
        <begin position="896"/>
        <end position="970"/>
    </location>
</feature>
<dbReference type="Proteomes" id="UP001165090">
    <property type="component" value="Unassembled WGS sequence"/>
</dbReference>
<feature type="region of interest" description="Disordered" evidence="6">
    <location>
        <begin position="833"/>
        <end position="854"/>
    </location>
</feature>
<feature type="compositionally biased region" description="Basic and acidic residues" evidence="6">
    <location>
        <begin position="1508"/>
        <end position="1521"/>
    </location>
</feature>
<dbReference type="PANTHER" id="PTHR45679:SF5">
    <property type="entry name" value="ER DEGRADATION-ENHANCING ALPHA-MANNOSIDASE-LIKE PROTEIN 1"/>
    <property type="match status" value="1"/>
</dbReference>
<feature type="region of interest" description="Disordered" evidence="6">
    <location>
        <begin position="1729"/>
        <end position="1769"/>
    </location>
</feature>
<feature type="region of interest" description="Disordered" evidence="6">
    <location>
        <begin position="699"/>
        <end position="800"/>
    </location>
</feature>
<evidence type="ECO:0000256" key="3">
    <source>
        <dbReference type="ARBA" id="ARBA00022824"/>
    </source>
</evidence>
<comment type="caution">
    <text evidence="9">The sequence shown here is derived from an EMBL/GenBank/DDBJ whole genome shotgun (WGS) entry which is preliminary data.</text>
</comment>
<reference evidence="9 10" key="1">
    <citation type="journal article" date="2023" name="IScience">
        <title>Expanded male sex-determining region conserved during the evolution of homothallism in the green alga Volvox.</title>
        <authorList>
            <person name="Yamamoto K."/>
            <person name="Matsuzaki R."/>
            <person name="Mahakham W."/>
            <person name="Heman W."/>
            <person name="Sekimoto H."/>
            <person name="Kawachi M."/>
            <person name="Minakuchi Y."/>
            <person name="Toyoda A."/>
            <person name="Nozaki H."/>
        </authorList>
    </citation>
    <scope>NUCLEOTIDE SEQUENCE [LARGE SCALE GENOMIC DNA]</scope>
    <source>
        <strain evidence="9 10">NIES-4468</strain>
    </source>
</reference>
<dbReference type="InterPro" id="IPR046450">
    <property type="entry name" value="PA_dom_sf"/>
</dbReference>
<dbReference type="Pfam" id="PF02225">
    <property type="entry name" value="PA"/>
    <property type="match status" value="1"/>
</dbReference>
<feature type="compositionally biased region" description="Gly residues" evidence="6">
    <location>
        <begin position="1758"/>
        <end position="1768"/>
    </location>
</feature>
<organism evidence="9 10">
    <name type="scientific">Volvox africanus</name>
    <dbReference type="NCBI Taxonomy" id="51714"/>
    <lineage>
        <taxon>Eukaryota</taxon>
        <taxon>Viridiplantae</taxon>
        <taxon>Chlorophyta</taxon>
        <taxon>core chlorophytes</taxon>
        <taxon>Chlorophyceae</taxon>
        <taxon>CS clade</taxon>
        <taxon>Chlamydomonadales</taxon>
        <taxon>Volvocaceae</taxon>
        <taxon>Volvox</taxon>
    </lineage>
</organism>
<keyword evidence="3" id="KW-0256">Endoplasmic reticulum</keyword>
<keyword evidence="5" id="KW-0326">Glycosidase</keyword>
<dbReference type="SUPFAM" id="SSF52025">
    <property type="entry name" value="PA domain"/>
    <property type="match status" value="1"/>
</dbReference>
<evidence type="ECO:0000313" key="9">
    <source>
        <dbReference type="EMBL" id="GLI62009.1"/>
    </source>
</evidence>
<dbReference type="Gene3D" id="3.50.30.30">
    <property type="match status" value="1"/>
</dbReference>
<evidence type="ECO:0000313" key="10">
    <source>
        <dbReference type="Proteomes" id="UP001165090"/>
    </source>
</evidence>
<feature type="region of interest" description="Disordered" evidence="6">
    <location>
        <begin position="1118"/>
        <end position="1164"/>
    </location>
</feature>
<dbReference type="EMBL" id="BSDZ01000011">
    <property type="protein sequence ID" value="GLI62009.1"/>
    <property type="molecule type" value="Genomic_DNA"/>
</dbReference>
<dbReference type="Gene3D" id="1.50.10.10">
    <property type="match status" value="2"/>
</dbReference>
<dbReference type="SUPFAM" id="SSF48225">
    <property type="entry name" value="Seven-hairpin glycosidases"/>
    <property type="match status" value="2"/>
</dbReference>
<sequence length="1870" mass="197448">MLCKLAVVLVFGIGFLQPCGSARPGKEVKAIWDDESTINSTHVDQLRKQAWEMFDHGFNNYMKHAFPMDNLLPISCSGKDWQGGLAITLVDSLDALVVLNRRQDLSNAVELVRGHLTFDKDIKVHVFETVIRVLGGLLSGHMLLDRNPDLVGAAGVVELSAKVTSAVEDLAAAAAKAPKGADMEQPGFGVQVRGPAKEKDFLQQPGAPRAEMASITAVESTAASQDMTMTVAEEGGSLPLQPNAPALHQPEMEQQPKQRLVEQAGQIFQGSSAHSERGELRVDQGPRETWTEQRGGHQEGLAGHQTEGASSGASAATVQEGVATASVGVPAAAAPAAEDGTLSAAAGAANSNPDAAAAAPGAKAYDGIFLRKAVELADLLLPAFETPSGLPSLFVHLKNGPIRDVHNSTCTACAGTLLLEFGMLTALTGNPVYLERAEFAARLLYDRRSRLGLVGASLNVINSEWASKESTIGPGSDSYYEYLLKAYLMFGKAEYLNMFADLYASTMRWMQIPGTFKGYSFIVDVHMDNGRLAKPFVSSLGAFWPGMQALAGQERDAIELHANFTAAWRTFGWLPEMFGIDLSKVHPEDPGYNLRPEHIESTYLLHCVTQDPYYLRVAANIQSTLATHNRVKCGYTNVNHVDTGEHGDLMESYFLSETAKYLYLMFSSAPGLIDYYVLTTEGHLIPPLPDPTALDVDKLKRRQEQQHQQGDRERSDQRQGGVGNEGSEEGKGQEIGNEAAGQKPPAASADADAMGTAAVEAAVDSKMQGPAAAEHHPPQPLHETQTQPPQQQDHNGQREVHEFSTYTDIAAAAMVEAAAKALRDAVFPAGRNTETAAGDSSGDTSQAEARAPVSTPGLATALLKTFRDPDLDPSVGSAAAVGPGSPVAAPTHVEALVEDRDIKPTTDIEDNGGIAESGQESRNPDSNSATVGTGKADSGGGSKVGSGVGDAVGAESSSSKVGAAAGPDELEVPQPIPTNCLKVCSSPSVQEQVATEARLRTAFPLLALRRSDAELIRHRRCVSCVVVTRRLEELPAENQDVRARIMRLPEQSIDELQTAGQADKDISPPNVLAQIVCAIKVSRSGSCTCSNLRAITGHDAQHGAPYNSVILQLSAMMEEPSSPLPPAPTPPWSSSPPQPGAAEALAAPTPRPKGTGGAPHDFDDPAPAQDVLDIFVLVAVRGGAGGEVSLLFEGMLAHFGPELPDTNPHCLQHLLAAPMMALTAGCDGHLFSSFFDAPYFIPNMMAPRTCPAYLQEALLRKASGAEAECRRFVFGAPHTDAARQVRAGSDAAGADGGAQIVNMAASTDAGHSIAGLSTLPGPPQWRKRMRRQPPRGCRLRQSAKAVSPAATADSTASSAAPLIDGQRAVPEKEQEIHHQQQQGEGQAEASKLLPVPSSIADVSPQGGLCSWDQSSNDNAVEGHCTMAAAAGDLLNEAAAVEGPYSSEIPNEDDGDTNVLCGASNAACEGKGEGEDCDDAGDVDWQAWPQDRKEGQDKEKKGHQHQHQRQQEEGQGRQREALRAPATEGIVGQGSSLADGSVAQQEVHQEASTVAAAAGDSAIGGPVHTKGVRNTSLSVDWSWVDKSHERGPCGGDPPVTGLLVPALPLDGCTRPRNPEDLVGAVAVLARGGCSFVTKAQHMQDAGAAAVIVINTQHPVELVGMGSDETGNQPDIPAVFVGGRDGRRILNAIGRNAGGLPLIASLSRLPPSMVSREGRAVAVATAFAGAANSGGRDNSGGSTCTAPPPAGEAAGRRRGSGGSGGSGGGAAKSITTRLELLVPTGSQAFLATQVMARGRTMQQLFEEVMEDGRAVSLLQQLAQKNARQVLAQMEQWRQMMRQQEQLRQQENPQRPEHHQHHHVPQQQQQHTP</sequence>
<name>A0ABQ5RX43_9CHLO</name>
<comment type="subcellular location">
    <subcellularLocation>
        <location evidence="1">Endoplasmic reticulum</location>
    </subcellularLocation>
</comment>
<feature type="region of interest" description="Disordered" evidence="6">
    <location>
        <begin position="288"/>
        <end position="317"/>
    </location>
</feature>
<dbReference type="InterPro" id="IPR001382">
    <property type="entry name" value="Glyco_hydro_47"/>
</dbReference>
<feature type="compositionally biased region" description="Low complexity" evidence="6">
    <location>
        <begin position="1838"/>
        <end position="1850"/>
    </location>
</feature>
<feature type="compositionally biased region" description="Polar residues" evidence="6">
    <location>
        <begin position="1532"/>
        <end position="1545"/>
    </location>
</feature>
<evidence type="ECO:0000256" key="4">
    <source>
        <dbReference type="ARBA" id="ARBA00023180"/>
    </source>
</evidence>